<keyword evidence="6" id="KW-0441">Lipid A biosynthesis</keyword>
<proteinExistence type="inferred from homology"/>
<comment type="subcellular location">
    <subcellularLocation>
        <location evidence="1">Cell membrane</location>
        <topology evidence="1">Multi-pass membrane protein</topology>
    </subcellularLocation>
</comment>
<dbReference type="PANTHER" id="PTHR30561:SF1">
    <property type="entry name" value="MULTIDRUG TRANSPORTER EMRE"/>
    <property type="match status" value="1"/>
</dbReference>
<keyword evidence="16" id="KW-1185">Reference proteome</keyword>
<dbReference type="AlphaFoldDB" id="A0A420WVI9"/>
<evidence type="ECO:0000256" key="10">
    <source>
        <dbReference type="ARBA" id="ARBA00023098"/>
    </source>
</evidence>
<dbReference type="Gene3D" id="1.10.3730.20">
    <property type="match status" value="2"/>
</dbReference>
<dbReference type="EMBL" id="RBIN01000006">
    <property type="protein sequence ID" value="RKR02555.1"/>
    <property type="molecule type" value="Genomic_DNA"/>
</dbReference>
<evidence type="ECO:0000313" key="16">
    <source>
        <dbReference type="Proteomes" id="UP000281975"/>
    </source>
</evidence>
<dbReference type="GO" id="GO:0009103">
    <property type="term" value="P:lipopolysaccharide biosynthetic process"/>
    <property type="evidence" value="ECO:0007669"/>
    <property type="project" value="UniProtKB-KW"/>
</dbReference>
<keyword evidence="3" id="KW-1003">Cell membrane</keyword>
<dbReference type="GO" id="GO:0022857">
    <property type="term" value="F:transmembrane transporter activity"/>
    <property type="evidence" value="ECO:0007669"/>
    <property type="project" value="InterPro"/>
</dbReference>
<dbReference type="RefSeq" id="WP_121173201.1">
    <property type="nucleotide sequence ID" value="NZ_RBIN01000006.1"/>
</dbReference>
<feature type="transmembrane region" description="Helical" evidence="13">
    <location>
        <begin position="88"/>
        <end position="109"/>
    </location>
</feature>
<protein>
    <submittedName>
        <fullName evidence="15">EamA-like transporter family protein</fullName>
    </submittedName>
</protein>
<keyword evidence="5" id="KW-0997">Cell inner membrane</keyword>
<feature type="transmembrane region" description="Helical" evidence="13">
    <location>
        <begin position="30"/>
        <end position="51"/>
    </location>
</feature>
<evidence type="ECO:0000256" key="2">
    <source>
        <dbReference type="ARBA" id="ARBA00022448"/>
    </source>
</evidence>
<evidence type="ECO:0000256" key="4">
    <source>
        <dbReference type="ARBA" id="ARBA00022516"/>
    </source>
</evidence>
<evidence type="ECO:0000256" key="6">
    <source>
        <dbReference type="ARBA" id="ARBA00022556"/>
    </source>
</evidence>
<feature type="transmembrane region" description="Helical" evidence="13">
    <location>
        <begin position="146"/>
        <end position="162"/>
    </location>
</feature>
<evidence type="ECO:0000256" key="8">
    <source>
        <dbReference type="ARBA" id="ARBA00022985"/>
    </source>
</evidence>
<dbReference type="PANTHER" id="PTHR30561">
    <property type="entry name" value="SMR FAMILY PROTON-DEPENDENT DRUG EFFLUX TRANSPORTER SUGE"/>
    <property type="match status" value="1"/>
</dbReference>
<keyword evidence="2" id="KW-0813">Transport</keyword>
<feature type="transmembrane region" description="Helical" evidence="13">
    <location>
        <begin position="264"/>
        <end position="281"/>
    </location>
</feature>
<keyword evidence="7 13" id="KW-0812">Transmembrane</keyword>
<keyword evidence="10" id="KW-0443">Lipid metabolism</keyword>
<evidence type="ECO:0000256" key="3">
    <source>
        <dbReference type="ARBA" id="ARBA00022475"/>
    </source>
</evidence>
<keyword evidence="8" id="KW-0448">Lipopolysaccharide biosynthesis</keyword>
<evidence type="ECO:0000256" key="11">
    <source>
        <dbReference type="ARBA" id="ARBA00023136"/>
    </source>
</evidence>
<evidence type="ECO:0000313" key="15">
    <source>
        <dbReference type="EMBL" id="RKR02555.1"/>
    </source>
</evidence>
<dbReference type="InterPro" id="IPR000620">
    <property type="entry name" value="EamA_dom"/>
</dbReference>
<comment type="caution">
    <text evidence="15">The sequence shown here is derived from an EMBL/GenBank/DDBJ whole genome shotgun (WGS) entry which is preliminary data.</text>
</comment>
<feature type="domain" description="EamA" evidence="14">
    <location>
        <begin position="150"/>
        <end position="279"/>
    </location>
</feature>
<reference evidence="15 16" key="1">
    <citation type="submission" date="2018-10" db="EMBL/GenBank/DDBJ databases">
        <title>Genomic Encyclopedia of Type Strains, Phase IV (KMG-IV): sequencing the most valuable type-strain genomes for metagenomic binning, comparative biology and taxonomic classification.</title>
        <authorList>
            <person name="Goeker M."/>
        </authorList>
    </citation>
    <scope>NUCLEOTIDE SEQUENCE [LARGE SCALE GENOMIC DNA]</scope>
    <source>
        <strain evidence="15 16">DSM 23229</strain>
    </source>
</reference>
<feature type="transmembrane region" description="Helical" evidence="13">
    <location>
        <begin position="208"/>
        <end position="230"/>
    </location>
</feature>
<dbReference type="Proteomes" id="UP000281975">
    <property type="component" value="Unassembled WGS sequence"/>
</dbReference>
<sequence>MTTSVFLAILAAAALHAGWNALVRVNLDRLLAITLIQIGSGGLALLGLAFVPVPVRAAWPWLALSAVMHIGYNVYLARAYRIGELGQVYPVARGAAPLLVTLVSVMWLGDPLAPAEVSGVLVLVGGIVTMAFVGGRRGAAPIDRRTIGCALMTACFIAAYTLSDGAGARINGHAPGYALWLFAVNGLVMGGMLWRLRGRRALAALSGYWRVGLGGGAMSLLAYGIVIWAMSRAPMALVAALRESSILFALLIATLWLKEPLGRGRVLAAGMMLAGMVVMRLS</sequence>
<evidence type="ECO:0000259" key="14">
    <source>
        <dbReference type="Pfam" id="PF00892"/>
    </source>
</evidence>
<evidence type="ECO:0000256" key="1">
    <source>
        <dbReference type="ARBA" id="ARBA00004651"/>
    </source>
</evidence>
<accession>A0A420WVI9</accession>
<dbReference type="GO" id="GO:0005886">
    <property type="term" value="C:plasma membrane"/>
    <property type="evidence" value="ECO:0007669"/>
    <property type="project" value="UniProtKB-SubCell"/>
</dbReference>
<dbReference type="SUPFAM" id="SSF103481">
    <property type="entry name" value="Multidrug resistance efflux transporter EmrE"/>
    <property type="match status" value="2"/>
</dbReference>
<keyword evidence="11 13" id="KW-0472">Membrane</keyword>
<feature type="transmembrane region" description="Helical" evidence="13">
    <location>
        <begin position="57"/>
        <end position="76"/>
    </location>
</feature>
<feature type="transmembrane region" description="Helical" evidence="13">
    <location>
        <begin position="236"/>
        <end position="257"/>
    </location>
</feature>
<comment type="similarity">
    <text evidence="12">Belongs to the drug/metabolite transporter (DMT) superfamily. Small multidrug resistance (SMR) (TC 2.A.7.1) family.</text>
</comment>
<dbReference type="InterPro" id="IPR037185">
    <property type="entry name" value="EmrE-like"/>
</dbReference>
<evidence type="ECO:0000256" key="7">
    <source>
        <dbReference type="ARBA" id="ARBA00022692"/>
    </source>
</evidence>
<keyword evidence="9 13" id="KW-1133">Transmembrane helix</keyword>
<feature type="transmembrane region" description="Helical" evidence="13">
    <location>
        <begin position="115"/>
        <end position="134"/>
    </location>
</feature>
<gene>
    <name evidence="15" type="ORF">C7446_2271</name>
</gene>
<name>A0A420WVI9_9GAMM</name>
<evidence type="ECO:0000256" key="5">
    <source>
        <dbReference type="ARBA" id="ARBA00022519"/>
    </source>
</evidence>
<keyword evidence="4" id="KW-0444">Lipid biosynthesis</keyword>
<evidence type="ECO:0000256" key="13">
    <source>
        <dbReference type="SAM" id="Phobius"/>
    </source>
</evidence>
<dbReference type="OrthoDB" id="9783707at2"/>
<evidence type="ECO:0000256" key="9">
    <source>
        <dbReference type="ARBA" id="ARBA00022989"/>
    </source>
</evidence>
<feature type="transmembrane region" description="Helical" evidence="13">
    <location>
        <begin position="6"/>
        <end position="23"/>
    </location>
</feature>
<dbReference type="Pfam" id="PF00892">
    <property type="entry name" value="EamA"/>
    <property type="match status" value="1"/>
</dbReference>
<dbReference type="GO" id="GO:0009245">
    <property type="term" value="P:lipid A biosynthetic process"/>
    <property type="evidence" value="ECO:0007669"/>
    <property type="project" value="UniProtKB-KW"/>
</dbReference>
<evidence type="ECO:0000256" key="12">
    <source>
        <dbReference type="ARBA" id="ARBA00038032"/>
    </source>
</evidence>
<dbReference type="InterPro" id="IPR000390">
    <property type="entry name" value="Small_drug/metabolite_transptr"/>
</dbReference>
<organism evidence="15 16">
    <name type="scientific">Kushneria sinocarnis</name>
    <dbReference type="NCBI Taxonomy" id="595502"/>
    <lineage>
        <taxon>Bacteria</taxon>
        <taxon>Pseudomonadati</taxon>
        <taxon>Pseudomonadota</taxon>
        <taxon>Gammaproteobacteria</taxon>
        <taxon>Oceanospirillales</taxon>
        <taxon>Halomonadaceae</taxon>
        <taxon>Kushneria</taxon>
    </lineage>
</organism>
<feature type="transmembrane region" description="Helical" evidence="13">
    <location>
        <begin position="177"/>
        <end position="196"/>
    </location>
</feature>